<dbReference type="EMBL" id="JAVLET010000008">
    <property type="protein sequence ID" value="KAL0468104.1"/>
    <property type="molecule type" value="Genomic_DNA"/>
</dbReference>
<accession>A0ABR3D5Z4</accession>
<protein>
    <submittedName>
        <fullName evidence="1">Uncharacterized protein</fullName>
    </submittedName>
</protein>
<proteinExistence type="predicted"/>
<keyword evidence="2" id="KW-1185">Reference proteome</keyword>
<comment type="caution">
    <text evidence="1">The sequence shown here is derived from an EMBL/GenBank/DDBJ whole genome shotgun (WGS) entry which is preliminary data.</text>
</comment>
<evidence type="ECO:0000313" key="1">
    <source>
        <dbReference type="EMBL" id="KAL0468104.1"/>
    </source>
</evidence>
<name>A0ABR3D5Z4_NEUIN</name>
<organism evidence="1 2">
    <name type="scientific">Neurospora intermedia</name>
    <dbReference type="NCBI Taxonomy" id="5142"/>
    <lineage>
        <taxon>Eukaryota</taxon>
        <taxon>Fungi</taxon>
        <taxon>Dikarya</taxon>
        <taxon>Ascomycota</taxon>
        <taxon>Pezizomycotina</taxon>
        <taxon>Sordariomycetes</taxon>
        <taxon>Sordariomycetidae</taxon>
        <taxon>Sordariales</taxon>
        <taxon>Sordariaceae</taxon>
        <taxon>Neurospora</taxon>
    </lineage>
</organism>
<dbReference type="Proteomes" id="UP001451303">
    <property type="component" value="Unassembled WGS sequence"/>
</dbReference>
<gene>
    <name evidence="1" type="ORF">QR685DRAFT_357581</name>
</gene>
<reference evidence="1 2" key="1">
    <citation type="submission" date="2023-09" db="EMBL/GenBank/DDBJ databases">
        <title>Multi-omics analysis of a traditional fermented food reveals byproduct-associated fungal strains for waste-to-food upcycling.</title>
        <authorList>
            <consortium name="Lawrence Berkeley National Laboratory"/>
            <person name="Rekdal V.M."/>
            <person name="Villalobos-Escobedo J.M."/>
            <person name="Rodriguez-Valeron N."/>
            <person name="Garcia M.O."/>
            <person name="Vasquez D.P."/>
            <person name="Damayanti I."/>
            <person name="Sorensen P.M."/>
            <person name="Baidoo E.E."/>
            <person name="De Carvalho A.C."/>
            <person name="Riley R."/>
            <person name="Lipzen A."/>
            <person name="He G."/>
            <person name="Yan M."/>
            <person name="Haridas S."/>
            <person name="Daum C."/>
            <person name="Yoshinaga Y."/>
            <person name="Ng V."/>
            <person name="Grigoriev I.V."/>
            <person name="Munk R."/>
            <person name="Nuraida L."/>
            <person name="Wijaya C.H."/>
            <person name="Morales P.-C."/>
            <person name="Keasling J.D."/>
        </authorList>
    </citation>
    <scope>NUCLEOTIDE SEQUENCE [LARGE SCALE GENOMIC DNA]</scope>
    <source>
        <strain evidence="1 2">FGSC 2613</strain>
    </source>
</reference>
<evidence type="ECO:0000313" key="2">
    <source>
        <dbReference type="Proteomes" id="UP001451303"/>
    </source>
</evidence>
<sequence>MCLVHLRFPFVSTDFCNLLFVLSYLKHRIHHQWRCICQGASRKREFRHWDKDLHGLESPRRIDFKIEKFRAPFSLINMVTLRWELFPTKSRHGTYDLGIAYKIPNHQTDEKMKEIASFRRRHKQCLRDRISRKESLRTEEWENGSLVVKRARVTSLTKITKVAKYSGESEIVSYKLYFRSSEDAERLAKVVGFGSRPSSESGNWYFLMPTKIRDDSAEWKRYEYPLMEPANSRRRIEGE</sequence>